<keyword evidence="2" id="KW-1185">Reference proteome</keyword>
<dbReference type="PANTHER" id="PTHR26312:SF168">
    <property type="entry name" value="OS06G0606700 PROTEIN"/>
    <property type="match status" value="1"/>
</dbReference>
<name>A0AB40CV48_DIOCR</name>
<dbReference type="GeneID" id="120280046"/>
<feature type="region of interest" description="Disordered" evidence="1">
    <location>
        <begin position="169"/>
        <end position="188"/>
    </location>
</feature>
<evidence type="ECO:0000256" key="1">
    <source>
        <dbReference type="SAM" id="MobiDB-lite"/>
    </source>
</evidence>
<dbReference type="Gene3D" id="1.25.40.10">
    <property type="entry name" value="Tetratricopeptide repeat domain"/>
    <property type="match status" value="1"/>
</dbReference>
<dbReference type="SUPFAM" id="SSF48452">
    <property type="entry name" value="TPR-like"/>
    <property type="match status" value="1"/>
</dbReference>
<reference evidence="3" key="1">
    <citation type="submission" date="2025-08" db="UniProtKB">
        <authorList>
            <consortium name="RefSeq"/>
        </authorList>
    </citation>
    <scope>IDENTIFICATION</scope>
</reference>
<dbReference type="PANTHER" id="PTHR26312">
    <property type="entry name" value="TETRATRICOPEPTIDE REPEAT PROTEIN 5"/>
    <property type="match status" value="1"/>
</dbReference>
<dbReference type="InterPro" id="IPR011990">
    <property type="entry name" value="TPR-like_helical_dom_sf"/>
</dbReference>
<dbReference type="AlphaFoldDB" id="A0AB40CV48"/>
<sequence>MKSILLTDIRAWQGWAARMLLRSTSSPLLNSWLPSSCSSLSCPCSSKEAHHESFGVSAEVVAIPRAPRRPVITHALSDPDLSDLSAPVATVRKRRPLTASHKDEASPRQTHDQDITHCIAGKSPRSSLLLSSSGLVDATSFPSFKSGVHHDSILSNGFAGEGGGGSGNGYLGFSAERNEDDEDGKKDGSTTVTDAYYQKMIQANPGNSLIVGNYAKFLKEVHGDLLKAQEYCERALMENQRDATILAFYADLIWQSNRDAQRAKLYFDQAVQAAPQDCYIMASYARFLWDAEEDVGGTGDVERNRTLPPMHPDAVPPSIAAAF</sequence>
<proteinExistence type="predicted"/>
<organism evidence="2 3">
    <name type="scientific">Dioscorea cayennensis subsp. rotundata</name>
    <name type="common">White Guinea yam</name>
    <name type="synonym">Dioscorea rotundata</name>
    <dbReference type="NCBI Taxonomy" id="55577"/>
    <lineage>
        <taxon>Eukaryota</taxon>
        <taxon>Viridiplantae</taxon>
        <taxon>Streptophyta</taxon>
        <taxon>Embryophyta</taxon>
        <taxon>Tracheophyta</taxon>
        <taxon>Spermatophyta</taxon>
        <taxon>Magnoliopsida</taxon>
        <taxon>Liliopsida</taxon>
        <taxon>Dioscoreales</taxon>
        <taxon>Dioscoreaceae</taxon>
        <taxon>Dioscorea</taxon>
    </lineage>
</organism>
<dbReference type="Proteomes" id="UP001515500">
    <property type="component" value="Chromosome 17"/>
</dbReference>
<accession>A0AB40CV48</accession>
<gene>
    <name evidence="3" type="primary">LOC120280046</name>
</gene>
<dbReference type="RefSeq" id="XP_039142681.1">
    <property type="nucleotide sequence ID" value="XM_039286747.1"/>
</dbReference>
<protein>
    <submittedName>
        <fullName evidence="3">Uncharacterized protein LOC120280046</fullName>
    </submittedName>
</protein>
<evidence type="ECO:0000313" key="2">
    <source>
        <dbReference type="Proteomes" id="UP001515500"/>
    </source>
</evidence>
<evidence type="ECO:0000313" key="3">
    <source>
        <dbReference type="RefSeq" id="XP_039142681.1"/>
    </source>
</evidence>